<dbReference type="InterPro" id="IPR029063">
    <property type="entry name" value="SAM-dependent_MTases_sf"/>
</dbReference>
<dbReference type="InterPro" id="IPR013217">
    <property type="entry name" value="Methyltransf_12"/>
</dbReference>
<dbReference type="Gene3D" id="3.40.50.150">
    <property type="entry name" value="Vaccinia Virus protein VP39"/>
    <property type="match status" value="1"/>
</dbReference>
<dbReference type="SUPFAM" id="SSF53335">
    <property type="entry name" value="S-adenosyl-L-methionine-dependent methyltransferases"/>
    <property type="match status" value="1"/>
</dbReference>
<keyword evidence="2" id="KW-0489">Methyltransferase</keyword>
<dbReference type="GO" id="GO:0032259">
    <property type="term" value="P:methylation"/>
    <property type="evidence" value="ECO:0007669"/>
    <property type="project" value="UniProtKB-KW"/>
</dbReference>
<accession>A0ABU8TS41</accession>
<feature type="domain" description="Methyltransferase type 12" evidence="1">
    <location>
        <begin position="70"/>
        <end position="168"/>
    </location>
</feature>
<name>A0ABU8TS41_9HYPH</name>
<dbReference type="Proteomes" id="UP001385499">
    <property type="component" value="Unassembled WGS sequence"/>
</dbReference>
<sequence length="239" mass="26798">MSITEIISGVWERHEDEAYRQDQSHWRGVGRWENDGRWKAIGTKTLAGLTNIAAFAGLGPDFWTTKKTVLEWGPGGGANLFALAPFSSTYYGIDISQKNLDEASRMICEEGFKNFSGILVEGEPHTVEASVEVPIDIFLSTAVFQHFPSKDYGAQVLATLYQVTAPGAIGLIQIRYDNGNERFKPISEINDYHKRHITANAYALEEFNDLCAQTGFVPLYICNILSSNNYAYFALRRKR</sequence>
<organism evidence="2 3">
    <name type="scientific">Roseibium algae</name>
    <dbReference type="NCBI Taxonomy" id="3123038"/>
    <lineage>
        <taxon>Bacteria</taxon>
        <taxon>Pseudomonadati</taxon>
        <taxon>Pseudomonadota</taxon>
        <taxon>Alphaproteobacteria</taxon>
        <taxon>Hyphomicrobiales</taxon>
        <taxon>Stappiaceae</taxon>
        <taxon>Roseibium</taxon>
    </lineage>
</organism>
<keyword evidence="3" id="KW-1185">Reference proteome</keyword>
<evidence type="ECO:0000259" key="1">
    <source>
        <dbReference type="Pfam" id="PF08242"/>
    </source>
</evidence>
<dbReference type="GO" id="GO:0008168">
    <property type="term" value="F:methyltransferase activity"/>
    <property type="evidence" value="ECO:0007669"/>
    <property type="project" value="UniProtKB-KW"/>
</dbReference>
<evidence type="ECO:0000313" key="3">
    <source>
        <dbReference type="Proteomes" id="UP001385499"/>
    </source>
</evidence>
<keyword evidence="2" id="KW-0808">Transferase</keyword>
<proteinExistence type="predicted"/>
<dbReference type="RefSeq" id="WP_340277883.1">
    <property type="nucleotide sequence ID" value="NZ_JBAKIA010000042.1"/>
</dbReference>
<reference evidence="2 3" key="1">
    <citation type="submission" date="2024-02" db="EMBL/GenBank/DDBJ databases">
        <title>Roseibium algae sp. nov., isolated from marine alga (Grateloupia sp.), showing potential in myo-inositol conversion.</title>
        <authorList>
            <person name="Wang Y."/>
        </authorList>
    </citation>
    <scope>NUCLEOTIDE SEQUENCE [LARGE SCALE GENOMIC DNA]</scope>
    <source>
        <strain evidence="2 3">H3510</strain>
    </source>
</reference>
<dbReference type="EMBL" id="JBAKIA010000042">
    <property type="protein sequence ID" value="MEJ8476988.1"/>
    <property type="molecule type" value="Genomic_DNA"/>
</dbReference>
<comment type="caution">
    <text evidence="2">The sequence shown here is derived from an EMBL/GenBank/DDBJ whole genome shotgun (WGS) entry which is preliminary data.</text>
</comment>
<dbReference type="CDD" id="cd02440">
    <property type="entry name" value="AdoMet_MTases"/>
    <property type="match status" value="1"/>
</dbReference>
<protein>
    <submittedName>
        <fullName evidence="2">Methyltransferase</fullName>
    </submittedName>
</protein>
<evidence type="ECO:0000313" key="2">
    <source>
        <dbReference type="EMBL" id="MEJ8476988.1"/>
    </source>
</evidence>
<gene>
    <name evidence="2" type="ORF">V6575_23200</name>
</gene>
<dbReference type="Pfam" id="PF08242">
    <property type="entry name" value="Methyltransf_12"/>
    <property type="match status" value="1"/>
</dbReference>